<organism evidence="1 2">
    <name type="scientific">Pseudobacteroides cellulosolvens ATCC 35603 = DSM 2933</name>
    <dbReference type="NCBI Taxonomy" id="398512"/>
    <lineage>
        <taxon>Bacteria</taxon>
        <taxon>Bacillati</taxon>
        <taxon>Bacillota</taxon>
        <taxon>Clostridia</taxon>
        <taxon>Eubacteriales</taxon>
        <taxon>Oscillospiraceae</taxon>
        <taxon>Pseudobacteroides</taxon>
    </lineage>
</organism>
<comment type="caution">
    <text evidence="1">The sequence shown here is derived from an EMBL/GenBank/DDBJ whole genome shotgun (WGS) entry which is preliminary data.</text>
</comment>
<reference evidence="2" key="1">
    <citation type="submission" date="2015-07" db="EMBL/GenBank/DDBJ databases">
        <title>Near-Complete Genome Sequence of the Cellulolytic Bacterium Bacteroides (Pseudobacteroides) cellulosolvens ATCC 35603.</title>
        <authorList>
            <person name="Dassa B."/>
            <person name="Utturkar S.M."/>
            <person name="Klingeman D.M."/>
            <person name="Hurt R.A."/>
            <person name="Keller M."/>
            <person name="Xu J."/>
            <person name="Reddy Y.H.K."/>
            <person name="Borovok I."/>
            <person name="Grinberg I.R."/>
            <person name="Lamed R."/>
            <person name="Zhivin O."/>
            <person name="Bayer E.A."/>
            <person name="Brown S.D."/>
        </authorList>
    </citation>
    <scope>NUCLEOTIDE SEQUENCE [LARGE SCALE GENOMIC DNA]</scope>
    <source>
        <strain evidence="2">DSM 2933</strain>
    </source>
</reference>
<gene>
    <name evidence="1" type="ORF">Bccel_0044</name>
</gene>
<evidence type="ECO:0000313" key="1">
    <source>
        <dbReference type="EMBL" id="KNY24787.1"/>
    </source>
</evidence>
<dbReference type="STRING" id="398512.Bccel_0044"/>
<proteinExistence type="predicted"/>
<protein>
    <submittedName>
        <fullName evidence="1">Uncharacterized protein</fullName>
    </submittedName>
</protein>
<dbReference type="Proteomes" id="UP000036923">
    <property type="component" value="Unassembled WGS sequence"/>
</dbReference>
<accession>A0A0L6JH48</accession>
<sequence length="47" mass="5463">MTLALRLHPKMSLNSIPAVLIRELGYRIFDHFSLIIKREGLDGEQIR</sequence>
<name>A0A0L6JH48_9FIRM</name>
<dbReference type="EMBL" id="LGTC01000001">
    <property type="protein sequence ID" value="KNY24787.1"/>
    <property type="molecule type" value="Genomic_DNA"/>
</dbReference>
<keyword evidence="2" id="KW-1185">Reference proteome</keyword>
<dbReference type="AlphaFoldDB" id="A0A0L6JH48"/>
<evidence type="ECO:0000313" key="2">
    <source>
        <dbReference type="Proteomes" id="UP000036923"/>
    </source>
</evidence>